<dbReference type="Pfam" id="PF00474">
    <property type="entry name" value="SSF"/>
    <property type="match status" value="1"/>
</dbReference>
<evidence type="ECO:0000256" key="2">
    <source>
        <dbReference type="ARBA" id="ARBA00006434"/>
    </source>
</evidence>
<dbReference type="InterPro" id="IPR050277">
    <property type="entry name" value="Sodium:Solute_Symporter"/>
</dbReference>
<keyword evidence="5 8" id="KW-1133">Transmembrane helix</keyword>
<proteinExistence type="inferred from homology"/>
<sequence length="475" mass="51208">MYFLDLVIFVAYMVAMLGVGYYFMKKNTSQEDYYVGGRSIGSWHIGLSVVATDVGGGFSIGLGGLGFAMGLSGSWMLFTGLIGAWLAAVFLIPRVKSDPAFSKFYTFPQIIGHLFDSKAAIVAAVICFLGYLGFTSSQLLAGAKLASGTFPALELPVALLIMGTVAVVYTVMGGLKAVIYTDTIQWIILMLGLMGIGIPAAYSYVGGWAGITETLPASFLSFSQLTWQDAVNWGITIVPIWFVGMTLYQRIFAARDQKSAQRAWFIAGLFEWPIMAFMGVFLGLLSRVAVEQGALEGFTAAMDPELGLPVLLRQILPAGILGLMMSAYFSAVLSTADSCLMAASGNLVTDLLRKFFTIKSHAQELRLIQGVTLGIGILAVLLAWQMTEVLTLMLYSYGFMVSGLLVPVIAGLFFGQRNSRAAIGAMISGGSVTAGLSFFAVDLPLNLDPNFYGIFVSVFVFWALNTFRTNEKNKL</sequence>
<evidence type="ECO:0000256" key="3">
    <source>
        <dbReference type="ARBA" id="ARBA00022448"/>
    </source>
</evidence>
<evidence type="ECO:0000256" key="6">
    <source>
        <dbReference type="ARBA" id="ARBA00023136"/>
    </source>
</evidence>
<feature type="transmembrane region" description="Helical" evidence="8">
    <location>
        <begin position="155"/>
        <end position="175"/>
    </location>
</feature>
<feature type="transmembrane region" description="Helical" evidence="8">
    <location>
        <begin position="231"/>
        <end position="251"/>
    </location>
</feature>
<accession>A0ABP3YKE4</accession>
<dbReference type="RefSeq" id="WP_343854110.1">
    <property type="nucleotide sequence ID" value="NZ_BAAAFI010000045.1"/>
</dbReference>
<dbReference type="InterPro" id="IPR038377">
    <property type="entry name" value="Na/Glc_symporter_sf"/>
</dbReference>
<feature type="transmembrane region" description="Helical" evidence="8">
    <location>
        <begin position="75"/>
        <end position="93"/>
    </location>
</feature>
<feature type="transmembrane region" description="Helical" evidence="8">
    <location>
        <begin position="365"/>
        <end position="386"/>
    </location>
</feature>
<dbReference type="InterPro" id="IPR001734">
    <property type="entry name" value="Na/solute_symporter"/>
</dbReference>
<evidence type="ECO:0000256" key="4">
    <source>
        <dbReference type="ARBA" id="ARBA00022692"/>
    </source>
</evidence>
<feature type="transmembrane region" description="Helical" evidence="8">
    <location>
        <begin position="263"/>
        <end position="285"/>
    </location>
</feature>
<organism evidence="9 10">
    <name type="scientific">Algoriphagus jejuensis</name>
    <dbReference type="NCBI Taxonomy" id="419934"/>
    <lineage>
        <taxon>Bacteria</taxon>
        <taxon>Pseudomonadati</taxon>
        <taxon>Bacteroidota</taxon>
        <taxon>Cytophagia</taxon>
        <taxon>Cytophagales</taxon>
        <taxon>Cyclobacteriaceae</taxon>
        <taxon>Algoriphagus</taxon>
    </lineage>
</organism>
<comment type="similarity">
    <text evidence="2 7">Belongs to the sodium:solute symporter (SSF) (TC 2.A.21) family.</text>
</comment>
<evidence type="ECO:0000256" key="7">
    <source>
        <dbReference type="RuleBase" id="RU362091"/>
    </source>
</evidence>
<name>A0ABP3YKE4_9BACT</name>
<feature type="transmembrane region" description="Helical" evidence="8">
    <location>
        <begin position="114"/>
        <end position="135"/>
    </location>
</feature>
<feature type="transmembrane region" description="Helical" evidence="8">
    <location>
        <begin position="187"/>
        <end position="211"/>
    </location>
</feature>
<evidence type="ECO:0000256" key="8">
    <source>
        <dbReference type="SAM" id="Phobius"/>
    </source>
</evidence>
<feature type="transmembrane region" description="Helical" evidence="8">
    <location>
        <begin position="421"/>
        <end position="439"/>
    </location>
</feature>
<comment type="subcellular location">
    <subcellularLocation>
        <location evidence="1">Membrane</location>
        <topology evidence="1">Multi-pass membrane protein</topology>
    </subcellularLocation>
</comment>
<keyword evidence="10" id="KW-1185">Reference proteome</keyword>
<feature type="transmembrane region" description="Helical" evidence="8">
    <location>
        <begin position="392"/>
        <end position="414"/>
    </location>
</feature>
<dbReference type="PROSITE" id="PS50283">
    <property type="entry name" value="NA_SOLUT_SYMP_3"/>
    <property type="match status" value="1"/>
</dbReference>
<feature type="transmembrane region" description="Helical" evidence="8">
    <location>
        <begin position="315"/>
        <end position="344"/>
    </location>
</feature>
<evidence type="ECO:0000256" key="1">
    <source>
        <dbReference type="ARBA" id="ARBA00004141"/>
    </source>
</evidence>
<gene>
    <name evidence="9" type="ORF">GCM10009119_35170</name>
</gene>
<comment type="caution">
    <text evidence="9">The sequence shown here is derived from an EMBL/GenBank/DDBJ whole genome shotgun (WGS) entry which is preliminary data.</text>
</comment>
<keyword evidence="4 8" id="KW-0812">Transmembrane</keyword>
<evidence type="ECO:0000256" key="5">
    <source>
        <dbReference type="ARBA" id="ARBA00022989"/>
    </source>
</evidence>
<feature type="transmembrane region" description="Helical" evidence="8">
    <location>
        <begin position="45"/>
        <end position="69"/>
    </location>
</feature>
<feature type="transmembrane region" description="Helical" evidence="8">
    <location>
        <begin position="451"/>
        <end position="467"/>
    </location>
</feature>
<evidence type="ECO:0000313" key="9">
    <source>
        <dbReference type="EMBL" id="GAA0880547.1"/>
    </source>
</evidence>
<protein>
    <submittedName>
        <fullName evidence="9">Sodium:solute symporter</fullName>
    </submittedName>
</protein>
<evidence type="ECO:0000313" key="10">
    <source>
        <dbReference type="Proteomes" id="UP001500469"/>
    </source>
</evidence>
<dbReference type="PANTHER" id="PTHR48086:SF7">
    <property type="entry name" value="SODIUM-SOLUTE SYMPORTER-RELATED"/>
    <property type="match status" value="1"/>
</dbReference>
<reference evidence="10" key="1">
    <citation type="journal article" date="2019" name="Int. J. Syst. Evol. Microbiol.">
        <title>The Global Catalogue of Microorganisms (GCM) 10K type strain sequencing project: providing services to taxonomists for standard genome sequencing and annotation.</title>
        <authorList>
            <consortium name="The Broad Institute Genomics Platform"/>
            <consortium name="The Broad Institute Genome Sequencing Center for Infectious Disease"/>
            <person name="Wu L."/>
            <person name="Ma J."/>
        </authorList>
    </citation>
    <scope>NUCLEOTIDE SEQUENCE [LARGE SCALE GENOMIC DNA]</scope>
    <source>
        <strain evidence="10">JCM 16112</strain>
    </source>
</reference>
<dbReference type="EMBL" id="BAAAFI010000045">
    <property type="protein sequence ID" value="GAA0880547.1"/>
    <property type="molecule type" value="Genomic_DNA"/>
</dbReference>
<keyword evidence="6 8" id="KW-0472">Membrane</keyword>
<keyword evidence="3" id="KW-0813">Transport</keyword>
<feature type="transmembrane region" description="Helical" evidence="8">
    <location>
        <begin position="6"/>
        <end position="24"/>
    </location>
</feature>
<dbReference type="Gene3D" id="1.20.1730.10">
    <property type="entry name" value="Sodium/glucose cotransporter"/>
    <property type="match status" value="1"/>
</dbReference>
<dbReference type="CDD" id="cd10322">
    <property type="entry name" value="SLC5sbd"/>
    <property type="match status" value="1"/>
</dbReference>
<dbReference type="Proteomes" id="UP001500469">
    <property type="component" value="Unassembled WGS sequence"/>
</dbReference>
<dbReference type="PANTHER" id="PTHR48086">
    <property type="entry name" value="SODIUM/PROLINE SYMPORTER-RELATED"/>
    <property type="match status" value="1"/>
</dbReference>